<dbReference type="FunFam" id="3.30.1330.40:FF:000001">
    <property type="entry name" value="L-PSP family endoribonuclease"/>
    <property type="match status" value="1"/>
</dbReference>
<accession>A0A933E779</accession>
<dbReference type="InterPro" id="IPR035959">
    <property type="entry name" value="RutC-like_sf"/>
</dbReference>
<dbReference type="EMBL" id="JACQRX010000076">
    <property type="protein sequence ID" value="MBI4251152.1"/>
    <property type="molecule type" value="Genomic_DNA"/>
</dbReference>
<evidence type="ECO:0000313" key="3">
    <source>
        <dbReference type="Proteomes" id="UP000752292"/>
    </source>
</evidence>
<dbReference type="AlphaFoldDB" id="A0A933E779"/>
<dbReference type="InterPro" id="IPR006175">
    <property type="entry name" value="YjgF/YER057c/UK114"/>
</dbReference>
<organism evidence="2 3">
    <name type="scientific">Tectimicrobiota bacterium</name>
    <dbReference type="NCBI Taxonomy" id="2528274"/>
    <lineage>
        <taxon>Bacteria</taxon>
        <taxon>Pseudomonadati</taxon>
        <taxon>Nitrospinota/Tectimicrobiota group</taxon>
        <taxon>Candidatus Tectimicrobiota</taxon>
    </lineage>
</organism>
<name>A0A933E779_UNCTE</name>
<dbReference type="CDD" id="cd00448">
    <property type="entry name" value="YjgF_YER057c_UK114_family"/>
    <property type="match status" value="1"/>
</dbReference>
<evidence type="ECO:0000313" key="2">
    <source>
        <dbReference type="EMBL" id="MBI4251152.1"/>
    </source>
</evidence>
<dbReference type="NCBIfam" id="TIGR00004">
    <property type="entry name" value="Rid family detoxifying hydrolase"/>
    <property type="match status" value="1"/>
</dbReference>
<proteinExistence type="inferred from homology"/>
<evidence type="ECO:0008006" key="4">
    <source>
        <dbReference type="Google" id="ProtNLM"/>
    </source>
</evidence>
<protein>
    <recommendedName>
        <fullName evidence="4">RidA family protein</fullName>
    </recommendedName>
</protein>
<dbReference type="Pfam" id="PF01042">
    <property type="entry name" value="Ribonuc_L-PSP"/>
    <property type="match status" value="1"/>
</dbReference>
<evidence type="ECO:0000256" key="1">
    <source>
        <dbReference type="ARBA" id="ARBA00010552"/>
    </source>
</evidence>
<dbReference type="Proteomes" id="UP000752292">
    <property type="component" value="Unassembled WGS sequence"/>
</dbReference>
<gene>
    <name evidence="2" type="ORF">HY618_01725</name>
</gene>
<dbReference type="InterPro" id="IPR006056">
    <property type="entry name" value="RidA"/>
</dbReference>
<dbReference type="PANTHER" id="PTHR11803:SF58">
    <property type="entry name" value="PROTEIN HMF1-RELATED"/>
    <property type="match status" value="1"/>
</dbReference>
<dbReference type="GO" id="GO:0005829">
    <property type="term" value="C:cytosol"/>
    <property type="evidence" value="ECO:0007669"/>
    <property type="project" value="TreeGrafter"/>
</dbReference>
<dbReference type="GO" id="GO:0019239">
    <property type="term" value="F:deaminase activity"/>
    <property type="evidence" value="ECO:0007669"/>
    <property type="project" value="TreeGrafter"/>
</dbReference>
<sequence length="131" mass="13944">MKLPETVSTPRAPAPTGPFAQARRAGNLLFISGQRGLDPATGKPAGSTVEARGRQAMENLKAIAEAAGGSMESFVSTAVYVTDMKAHRPAINKLYEEYFGPHLPARTLVEVSALRQDDIVEIEAVVLLPGE</sequence>
<dbReference type="Gene3D" id="3.30.1330.40">
    <property type="entry name" value="RutC-like"/>
    <property type="match status" value="1"/>
</dbReference>
<reference evidence="2" key="1">
    <citation type="submission" date="2020-07" db="EMBL/GenBank/DDBJ databases">
        <title>Huge and variable diversity of episymbiotic CPR bacteria and DPANN archaea in groundwater ecosystems.</title>
        <authorList>
            <person name="He C.Y."/>
            <person name="Keren R."/>
            <person name="Whittaker M."/>
            <person name="Farag I.F."/>
            <person name="Doudna J."/>
            <person name="Cate J.H.D."/>
            <person name="Banfield J.F."/>
        </authorList>
    </citation>
    <scope>NUCLEOTIDE SEQUENCE</scope>
    <source>
        <strain evidence="2">NC_groundwater_1370_Ag_S-0.2um_69_93</strain>
    </source>
</reference>
<dbReference type="PANTHER" id="PTHR11803">
    <property type="entry name" value="2-IMINOBUTANOATE/2-IMINOPROPANOATE DEAMINASE RIDA"/>
    <property type="match status" value="1"/>
</dbReference>
<comment type="similarity">
    <text evidence="1">Belongs to the RutC family.</text>
</comment>
<dbReference type="SUPFAM" id="SSF55298">
    <property type="entry name" value="YjgF-like"/>
    <property type="match status" value="1"/>
</dbReference>
<comment type="caution">
    <text evidence="2">The sequence shown here is derived from an EMBL/GenBank/DDBJ whole genome shotgun (WGS) entry which is preliminary data.</text>
</comment>